<dbReference type="EMBL" id="JAGGLD010000001">
    <property type="protein sequence ID" value="MBP1999256.1"/>
    <property type="molecule type" value="Genomic_DNA"/>
</dbReference>
<evidence type="ECO:0000313" key="2">
    <source>
        <dbReference type="Proteomes" id="UP001519288"/>
    </source>
</evidence>
<evidence type="ECO:0000313" key="1">
    <source>
        <dbReference type="EMBL" id="MBP1999256.1"/>
    </source>
</evidence>
<keyword evidence="2" id="KW-1185">Reference proteome</keyword>
<dbReference type="RefSeq" id="WP_209858492.1">
    <property type="nucleotide sequence ID" value="NZ_JAGGLD010000001.1"/>
</dbReference>
<organism evidence="1 2">
    <name type="scientific">Paenibacillus shirakamiensis</name>
    <dbReference type="NCBI Taxonomy" id="1265935"/>
    <lineage>
        <taxon>Bacteria</taxon>
        <taxon>Bacillati</taxon>
        <taxon>Bacillota</taxon>
        <taxon>Bacilli</taxon>
        <taxon>Bacillales</taxon>
        <taxon>Paenibacillaceae</taxon>
        <taxon>Paenibacillus</taxon>
    </lineage>
</organism>
<accession>A0ABS4JE74</accession>
<sequence>MHIDTNEYKVAQLQQSPQALELLQKTEEAMKELTGRTITLIAYQKSREDEQYSNQY</sequence>
<reference evidence="1 2" key="1">
    <citation type="submission" date="2021-03" db="EMBL/GenBank/DDBJ databases">
        <title>Genomic Encyclopedia of Type Strains, Phase IV (KMG-IV): sequencing the most valuable type-strain genomes for metagenomic binning, comparative biology and taxonomic classification.</title>
        <authorList>
            <person name="Goeker M."/>
        </authorList>
    </citation>
    <scope>NUCLEOTIDE SEQUENCE [LARGE SCALE GENOMIC DNA]</scope>
    <source>
        <strain evidence="1 2">DSM 26806</strain>
    </source>
</reference>
<dbReference type="Proteomes" id="UP001519288">
    <property type="component" value="Unassembled WGS sequence"/>
</dbReference>
<proteinExistence type="predicted"/>
<name>A0ABS4JE74_9BACL</name>
<gene>
    <name evidence="1" type="ORF">J2Z69_000275</name>
</gene>
<comment type="caution">
    <text evidence="1">The sequence shown here is derived from an EMBL/GenBank/DDBJ whole genome shotgun (WGS) entry which is preliminary data.</text>
</comment>
<protein>
    <submittedName>
        <fullName evidence="1">Uncharacterized protein</fullName>
    </submittedName>
</protein>